<gene>
    <name evidence="1" type="ORF">S12H4_33310</name>
</gene>
<dbReference type="EMBL" id="BARW01019620">
    <property type="protein sequence ID" value="GAI97435.1"/>
    <property type="molecule type" value="Genomic_DNA"/>
</dbReference>
<sequence length="145" mass="16550">MMDKIEMPVVEIVEDGYPQPPQRLDPNVMSFLMMAAIARNTSRMSRTTQALYDHAKDLEGEGLTRRIELTITDKLTKLLLPELWQSASITNDGDKSLYVRVNNLYTTKIPVNPYEVLNYDAKTHKLKRLYLECDSGESTSVRIIG</sequence>
<protein>
    <submittedName>
        <fullName evidence="1">Uncharacterized protein</fullName>
    </submittedName>
</protein>
<comment type="caution">
    <text evidence="1">The sequence shown here is derived from an EMBL/GenBank/DDBJ whole genome shotgun (WGS) entry which is preliminary data.</text>
</comment>
<reference evidence="1" key="1">
    <citation type="journal article" date="2014" name="Front. Microbiol.">
        <title>High frequency of phylogenetically diverse reductive dehalogenase-homologous genes in deep subseafloor sedimentary metagenomes.</title>
        <authorList>
            <person name="Kawai M."/>
            <person name="Futagami T."/>
            <person name="Toyoda A."/>
            <person name="Takaki Y."/>
            <person name="Nishi S."/>
            <person name="Hori S."/>
            <person name="Arai W."/>
            <person name="Tsubouchi T."/>
            <person name="Morono Y."/>
            <person name="Uchiyama I."/>
            <person name="Ito T."/>
            <person name="Fujiyama A."/>
            <person name="Inagaki F."/>
            <person name="Takami H."/>
        </authorList>
    </citation>
    <scope>NUCLEOTIDE SEQUENCE</scope>
    <source>
        <strain evidence="1">Expedition CK06-06</strain>
    </source>
</reference>
<proteinExistence type="predicted"/>
<dbReference type="AlphaFoldDB" id="X1UC36"/>
<accession>X1UC36</accession>
<evidence type="ECO:0000313" key="1">
    <source>
        <dbReference type="EMBL" id="GAI97435.1"/>
    </source>
</evidence>
<organism evidence="1">
    <name type="scientific">marine sediment metagenome</name>
    <dbReference type="NCBI Taxonomy" id="412755"/>
    <lineage>
        <taxon>unclassified sequences</taxon>
        <taxon>metagenomes</taxon>
        <taxon>ecological metagenomes</taxon>
    </lineage>
</organism>
<feature type="non-terminal residue" evidence="1">
    <location>
        <position position="145"/>
    </location>
</feature>
<name>X1UC36_9ZZZZ</name>